<evidence type="ECO:0000259" key="2">
    <source>
        <dbReference type="Pfam" id="PF01764"/>
    </source>
</evidence>
<reference evidence="3 4" key="1">
    <citation type="journal article" date="2019" name="Sci. Rep.">
        <title>Comparative genomics of chytrid fungi reveal insights into the obligate biotrophic and pathogenic lifestyle of Synchytrium endobioticum.</title>
        <authorList>
            <person name="van de Vossenberg B.T.L.H."/>
            <person name="Warris S."/>
            <person name="Nguyen H.D.T."/>
            <person name="van Gent-Pelzer M.P.E."/>
            <person name="Joly D.L."/>
            <person name="van de Geest H.C."/>
            <person name="Bonants P.J.M."/>
            <person name="Smith D.S."/>
            <person name="Levesque C.A."/>
            <person name="van der Lee T.A.J."/>
        </authorList>
    </citation>
    <scope>NUCLEOTIDE SEQUENCE [LARGE SCALE GENOMIC DNA]</scope>
    <source>
        <strain evidence="3 4">LEV6574</strain>
    </source>
</reference>
<dbReference type="CDD" id="cd00519">
    <property type="entry name" value="Lipase_3"/>
    <property type="match status" value="1"/>
</dbReference>
<organism evidence="3 4">
    <name type="scientific">Synchytrium endobioticum</name>
    <dbReference type="NCBI Taxonomy" id="286115"/>
    <lineage>
        <taxon>Eukaryota</taxon>
        <taxon>Fungi</taxon>
        <taxon>Fungi incertae sedis</taxon>
        <taxon>Chytridiomycota</taxon>
        <taxon>Chytridiomycota incertae sedis</taxon>
        <taxon>Chytridiomycetes</taxon>
        <taxon>Synchytriales</taxon>
        <taxon>Synchytriaceae</taxon>
        <taxon>Synchytrium</taxon>
    </lineage>
</organism>
<dbReference type="InterPro" id="IPR051218">
    <property type="entry name" value="Sec_MonoDiacylglyc_Lipase"/>
</dbReference>
<evidence type="ECO:0000313" key="3">
    <source>
        <dbReference type="EMBL" id="TPX39168.1"/>
    </source>
</evidence>
<evidence type="ECO:0000313" key="4">
    <source>
        <dbReference type="Proteomes" id="UP000320475"/>
    </source>
</evidence>
<dbReference type="PANTHER" id="PTHR45856:SF11">
    <property type="entry name" value="FUNGAL LIPASE-LIKE DOMAIN-CONTAINING PROTEIN"/>
    <property type="match status" value="1"/>
</dbReference>
<dbReference type="InterPro" id="IPR002921">
    <property type="entry name" value="Fungal_lipase-type"/>
</dbReference>
<dbReference type="Pfam" id="PF01764">
    <property type="entry name" value="Lipase_3"/>
    <property type="match status" value="1"/>
</dbReference>
<dbReference type="OrthoDB" id="2123913at2759"/>
<gene>
    <name evidence="3" type="ORF">SeLEV6574_g07396</name>
</gene>
<dbReference type="Gene3D" id="3.40.50.1820">
    <property type="entry name" value="alpha/beta hydrolase"/>
    <property type="match status" value="1"/>
</dbReference>
<dbReference type="Proteomes" id="UP000320475">
    <property type="component" value="Unassembled WGS sequence"/>
</dbReference>
<protein>
    <recommendedName>
        <fullName evidence="2">Fungal lipase-type domain-containing protein</fullName>
    </recommendedName>
</protein>
<dbReference type="InterPro" id="IPR029058">
    <property type="entry name" value="AB_hydrolase_fold"/>
</dbReference>
<dbReference type="GO" id="GO:0006629">
    <property type="term" value="P:lipid metabolic process"/>
    <property type="evidence" value="ECO:0007669"/>
    <property type="project" value="InterPro"/>
</dbReference>
<accession>A0A507CI32</accession>
<dbReference type="EMBL" id="QEAM01000518">
    <property type="protein sequence ID" value="TPX39168.1"/>
    <property type="molecule type" value="Genomic_DNA"/>
</dbReference>
<feature type="signal peptide" evidence="1">
    <location>
        <begin position="1"/>
        <end position="19"/>
    </location>
</feature>
<evidence type="ECO:0000256" key="1">
    <source>
        <dbReference type="SAM" id="SignalP"/>
    </source>
</evidence>
<dbReference type="AlphaFoldDB" id="A0A507CI32"/>
<sequence length="399" mass="44436">MYTIFILLSAIALIQRSTTVPLPQAPLSQSTNMKQQVDETTVSFLRHQARLAKLADCLENQDDEFTLIQQEEEIAIISILRDTQRTNDIAGYIGVSESDGKSVITVAFSSTRGMKDWIMNLNLLDTKPYVDRQVELCEGVQSNWSLIPSGARIHKGFYKAFEAVAEQIEDVLRGFKMLRGCDEVERVLGVGGVRFVGRSLGGAIASIASVYFANLLKPSILVELISFGSPRFANPTFASWMGHNSLIQSYRVVNPCDLLAHVPPRSRVYQHIPVEYFVDDTSSEDITYKCLSVNKGDEMLESPVCSNAVSWFKLGFNSHNYFRVEDCPSECPDENGGVKILVNARGVMIFAASNTDKYDQAKRMLLAVQVPTYHLFVVSDAEITIAFDGSLNVIPRLLR</sequence>
<feature type="chain" id="PRO_5021365187" description="Fungal lipase-type domain-containing protein" evidence="1">
    <location>
        <begin position="20"/>
        <end position="399"/>
    </location>
</feature>
<name>A0A507CI32_9FUNG</name>
<feature type="domain" description="Fungal lipase-type" evidence="2">
    <location>
        <begin position="106"/>
        <end position="265"/>
    </location>
</feature>
<keyword evidence="1" id="KW-0732">Signal</keyword>
<dbReference type="SUPFAM" id="SSF53474">
    <property type="entry name" value="alpha/beta-Hydrolases"/>
    <property type="match status" value="1"/>
</dbReference>
<dbReference type="PANTHER" id="PTHR45856">
    <property type="entry name" value="ALPHA/BETA-HYDROLASES SUPERFAMILY PROTEIN"/>
    <property type="match status" value="1"/>
</dbReference>
<comment type="caution">
    <text evidence="3">The sequence shown here is derived from an EMBL/GenBank/DDBJ whole genome shotgun (WGS) entry which is preliminary data.</text>
</comment>
<dbReference type="VEuPathDB" id="FungiDB:SeMB42_g05158"/>
<proteinExistence type="predicted"/>